<dbReference type="PANTHER" id="PTHR43329">
    <property type="entry name" value="EPOXIDE HYDROLASE"/>
    <property type="match status" value="1"/>
</dbReference>
<keyword evidence="2" id="KW-0378">Hydrolase</keyword>
<name>A0ABW5PI97_9BACL</name>
<evidence type="ECO:0000259" key="1">
    <source>
        <dbReference type="Pfam" id="PF00561"/>
    </source>
</evidence>
<keyword evidence="3" id="KW-1185">Reference proteome</keyword>
<organism evidence="2 3">
    <name type="scientific">Paenibacillus gansuensis</name>
    <dbReference type="NCBI Taxonomy" id="306542"/>
    <lineage>
        <taxon>Bacteria</taxon>
        <taxon>Bacillati</taxon>
        <taxon>Bacillota</taxon>
        <taxon>Bacilli</taxon>
        <taxon>Bacillales</taxon>
        <taxon>Paenibacillaceae</taxon>
        <taxon>Paenibacillus</taxon>
    </lineage>
</organism>
<accession>A0ABW5PI97</accession>
<dbReference type="GO" id="GO:0016787">
    <property type="term" value="F:hydrolase activity"/>
    <property type="evidence" value="ECO:0007669"/>
    <property type="project" value="UniProtKB-KW"/>
</dbReference>
<evidence type="ECO:0000313" key="2">
    <source>
        <dbReference type="EMBL" id="MFD2614077.1"/>
    </source>
</evidence>
<dbReference type="EMBL" id="JBHUME010000010">
    <property type="protein sequence ID" value="MFD2614077.1"/>
    <property type="molecule type" value="Genomic_DNA"/>
</dbReference>
<sequence>MSARKSRWFALFVSITMILSLLLLSAFTKHNTGQEGGDAADQTSAKKAYSDEVLVKELPGFQNGYRKVNGIKIHYVEGGKGEPLFLLPGWPQTWYAFHKIMPALAEKYHVYSIDYRGMGSSGKPETGYDKKTMASDIYALAKELGYEKVNIAGHDIGATVAYAFAANYPQATKKLALLDASHPNENFLKIPILPPNGVYDESNPERAKFYWWFAFNTVPELPEQLLQGKQLEIAYNWMYDYLGYDKTALSKKEREIYIAAYAKPGALRAGHNWYRAFRQDIEDMKTYPKLSVPVLGIGGVSGYDMLNSFVQEHATDGKAVKLEKTGHWISEENPQETIHQFTEFFK</sequence>
<dbReference type="RefSeq" id="WP_377604554.1">
    <property type="nucleotide sequence ID" value="NZ_JBHUME010000010.1"/>
</dbReference>
<evidence type="ECO:0000313" key="3">
    <source>
        <dbReference type="Proteomes" id="UP001597541"/>
    </source>
</evidence>
<dbReference type="Pfam" id="PF00561">
    <property type="entry name" value="Abhydrolase_1"/>
    <property type="match status" value="1"/>
</dbReference>
<protein>
    <submittedName>
        <fullName evidence="2">Alpha/beta fold hydrolase</fullName>
    </submittedName>
</protein>
<dbReference type="InterPro" id="IPR029058">
    <property type="entry name" value="AB_hydrolase_fold"/>
</dbReference>
<comment type="caution">
    <text evidence="2">The sequence shown here is derived from an EMBL/GenBank/DDBJ whole genome shotgun (WGS) entry which is preliminary data.</text>
</comment>
<dbReference type="Gene3D" id="3.40.50.1820">
    <property type="entry name" value="alpha/beta hydrolase"/>
    <property type="match status" value="1"/>
</dbReference>
<gene>
    <name evidence="2" type="ORF">ACFSUF_16850</name>
</gene>
<dbReference type="Proteomes" id="UP001597541">
    <property type="component" value="Unassembled WGS sequence"/>
</dbReference>
<dbReference type="InterPro" id="IPR000073">
    <property type="entry name" value="AB_hydrolase_1"/>
</dbReference>
<feature type="domain" description="AB hydrolase-1" evidence="1">
    <location>
        <begin position="83"/>
        <end position="244"/>
    </location>
</feature>
<reference evidence="3" key="1">
    <citation type="journal article" date="2019" name="Int. J. Syst. Evol. Microbiol.">
        <title>The Global Catalogue of Microorganisms (GCM) 10K type strain sequencing project: providing services to taxonomists for standard genome sequencing and annotation.</title>
        <authorList>
            <consortium name="The Broad Institute Genomics Platform"/>
            <consortium name="The Broad Institute Genome Sequencing Center for Infectious Disease"/>
            <person name="Wu L."/>
            <person name="Ma J."/>
        </authorList>
    </citation>
    <scope>NUCLEOTIDE SEQUENCE [LARGE SCALE GENOMIC DNA]</scope>
    <source>
        <strain evidence="3">KCTC 3950</strain>
    </source>
</reference>
<dbReference type="SUPFAM" id="SSF53474">
    <property type="entry name" value="alpha/beta-Hydrolases"/>
    <property type="match status" value="1"/>
</dbReference>
<proteinExistence type="predicted"/>